<evidence type="ECO:0000313" key="3">
    <source>
        <dbReference type="Proteomes" id="UP001050691"/>
    </source>
</evidence>
<comment type="caution">
    <text evidence="2">The sequence shown here is derived from an EMBL/GenBank/DDBJ whole genome shotgun (WGS) entry which is preliminary data.</text>
</comment>
<gene>
    <name evidence="2" type="ORF">Clacol_002165</name>
</gene>
<evidence type="ECO:0000313" key="2">
    <source>
        <dbReference type="EMBL" id="GJJ07958.1"/>
    </source>
</evidence>
<sequence length="197" mass="21060">MSTIITIPNCSITHVLGRSAAIPLTTGDLTLIKYSPTTSDTPSAPVAVDLQASPDTSPLPNLSSKPIFTLQIGDMAFPLSRNTTFGTDANSTRRYMFVPDLGPAGQASQGGHVCLDLPESSIEPGVDGKTSQQDVFEQALIEEGLLKEGWEAIREDITKGVRETVGEIRDKVTNTLTTDTGRTPPEAIEPHDEKQLA</sequence>
<accession>A0AAV5A423</accession>
<dbReference type="EMBL" id="BPWL01000002">
    <property type="protein sequence ID" value="GJJ07958.1"/>
    <property type="molecule type" value="Genomic_DNA"/>
</dbReference>
<dbReference type="Proteomes" id="UP001050691">
    <property type="component" value="Unassembled WGS sequence"/>
</dbReference>
<evidence type="ECO:0000256" key="1">
    <source>
        <dbReference type="SAM" id="MobiDB-lite"/>
    </source>
</evidence>
<organism evidence="2 3">
    <name type="scientific">Clathrus columnatus</name>
    <dbReference type="NCBI Taxonomy" id="1419009"/>
    <lineage>
        <taxon>Eukaryota</taxon>
        <taxon>Fungi</taxon>
        <taxon>Dikarya</taxon>
        <taxon>Basidiomycota</taxon>
        <taxon>Agaricomycotina</taxon>
        <taxon>Agaricomycetes</taxon>
        <taxon>Phallomycetidae</taxon>
        <taxon>Phallales</taxon>
        <taxon>Clathraceae</taxon>
        <taxon>Clathrus</taxon>
    </lineage>
</organism>
<keyword evidence="3" id="KW-1185">Reference proteome</keyword>
<dbReference type="AlphaFoldDB" id="A0AAV5A423"/>
<proteinExistence type="predicted"/>
<feature type="compositionally biased region" description="Basic and acidic residues" evidence="1">
    <location>
        <begin position="188"/>
        <end position="197"/>
    </location>
</feature>
<protein>
    <submittedName>
        <fullName evidence="2">Uncharacterized protein</fullName>
    </submittedName>
</protein>
<feature type="region of interest" description="Disordered" evidence="1">
    <location>
        <begin position="171"/>
        <end position="197"/>
    </location>
</feature>
<reference evidence="2" key="1">
    <citation type="submission" date="2021-10" db="EMBL/GenBank/DDBJ databases">
        <title>De novo Genome Assembly of Clathrus columnatus (Basidiomycota, Fungi) Using Illumina and Nanopore Sequence Data.</title>
        <authorList>
            <person name="Ogiso-Tanaka E."/>
            <person name="Itagaki H."/>
            <person name="Hosoya T."/>
            <person name="Hosaka K."/>
        </authorList>
    </citation>
    <scope>NUCLEOTIDE SEQUENCE</scope>
    <source>
        <strain evidence="2">MO-923</strain>
    </source>
</reference>
<name>A0AAV5A423_9AGAM</name>